<dbReference type="InterPro" id="IPR029044">
    <property type="entry name" value="Nucleotide-diphossugar_trans"/>
</dbReference>
<dbReference type="PANTHER" id="PTHR22916">
    <property type="entry name" value="GLYCOSYLTRANSFERASE"/>
    <property type="match status" value="1"/>
</dbReference>
<protein>
    <submittedName>
        <fullName evidence="2">Glycosyltransferase involved in cell wall biosynthesis</fullName>
    </submittedName>
</protein>
<accession>A0A7X0IFX5</accession>
<dbReference type="Pfam" id="PF00535">
    <property type="entry name" value="Glycos_transf_2"/>
    <property type="match status" value="1"/>
</dbReference>
<organism evidence="2 3">
    <name type="scientific">Sphaerisporangium rubeum</name>
    <dbReference type="NCBI Taxonomy" id="321317"/>
    <lineage>
        <taxon>Bacteria</taxon>
        <taxon>Bacillati</taxon>
        <taxon>Actinomycetota</taxon>
        <taxon>Actinomycetes</taxon>
        <taxon>Streptosporangiales</taxon>
        <taxon>Streptosporangiaceae</taxon>
        <taxon>Sphaerisporangium</taxon>
    </lineage>
</organism>
<dbReference type="EMBL" id="JACHIU010000001">
    <property type="protein sequence ID" value="MBB6472962.1"/>
    <property type="molecule type" value="Genomic_DNA"/>
</dbReference>
<proteinExistence type="predicted"/>
<evidence type="ECO:0000313" key="3">
    <source>
        <dbReference type="Proteomes" id="UP000555564"/>
    </source>
</evidence>
<keyword evidence="2" id="KW-0808">Transferase</keyword>
<evidence type="ECO:0000259" key="1">
    <source>
        <dbReference type="Pfam" id="PF00535"/>
    </source>
</evidence>
<dbReference type="Proteomes" id="UP000555564">
    <property type="component" value="Unassembled WGS sequence"/>
</dbReference>
<keyword evidence="3" id="KW-1185">Reference proteome</keyword>
<dbReference type="SUPFAM" id="SSF53448">
    <property type="entry name" value="Nucleotide-diphospho-sugar transferases"/>
    <property type="match status" value="1"/>
</dbReference>
<sequence length="302" mass="34162">MKISVLTPTYNRAHLLPRLYRSLTAQNADLEWVVVDDGSTDDTPDVLAELGAQAPFPVVHVRQERNAGKHVAYNRAVREASGDLAGVVDSDDRLLPDALATVGKEWKDIPAGSRELFSGVGGRCVTEDGLVGRPFAGGAPYLDGTWHELFYTHDRWEERVRFDRLEVLRRHLFPETGTPSFLPESLVWRQVGGMLRYLDVPLRFYHLEGEDRLCRRPFADMAAGRRVFYATVLNEDLHRWWPYARARFAKWAAQYVRSGLHLGIPPVRQLRDLENRRARLLAAAALPLGTALFLADRRAGPD</sequence>
<reference evidence="2 3" key="1">
    <citation type="submission" date="2020-08" db="EMBL/GenBank/DDBJ databases">
        <title>Sequencing the genomes of 1000 actinobacteria strains.</title>
        <authorList>
            <person name="Klenk H.-P."/>
        </authorList>
    </citation>
    <scope>NUCLEOTIDE SEQUENCE [LARGE SCALE GENOMIC DNA]</scope>
    <source>
        <strain evidence="2 3">DSM 44936</strain>
    </source>
</reference>
<dbReference type="RefSeq" id="WP_184980412.1">
    <property type="nucleotide sequence ID" value="NZ_BAAALO010000032.1"/>
</dbReference>
<feature type="domain" description="Glycosyltransferase 2-like" evidence="1">
    <location>
        <begin position="4"/>
        <end position="111"/>
    </location>
</feature>
<dbReference type="PANTHER" id="PTHR22916:SF3">
    <property type="entry name" value="UDP-GLCNAC:BETAGAL BETA-1,3-N-ACETYLGLUCOSAMINYLTRANSFERASE-LIKE PROTEIN 1"/>
    <property type="match status" value="1"/>
</dbReference>
<dbReference type="InterPro" id="IPR001173">
    <property type="entry name" value="Glyco_trans_2-like"/>
</dbReference>
<evidence type="ECO:0000313" key="2">
    <source>
        <dbReference type="EMBL" id="MBB6472962.1"/>
    </source>
</evidence>
<comment type="caution">
    <text evidence="2">The sequence shown here is derived from an EMBL/GenBank/DDBJ whole genome shotgun (WGS) entry which is preliminary data.</text>
</comment>
<dbReference type="Gene3D" id="3.90.550.10">
    <property type="entry name" value="Spore Coat Polysaccharide Biosynthesis Protein SpsA, Chain A"/>
    <property type="match status" value="1"/>
</dbReference>
<name>A0A7X0IFX5_9ACTN</name>
<dbReference type="AlphaFoldDB" id="A0A7X0IFX5"/>
<dbReference type="CDD" id="cd00761">
    <property type="entry name" value="Glyco_tranf_GTA_type"/>
    <property type="match status" value="1"/>
</dbReference>
<gene>
    <name evidence="2" type="ORF">BJ992_002393</name>
</gene>
<dbReference type="GO" id="GO:0016758">
    <property type="term" value="F:hexosyltransferase activity"/>
    <property type="evidence" value="ECO:0007669"/>
    <property type="project" value="UniProtKB-ARBA"/>
</dbReference>